<evidence type="ECO:0000259" key="1">
    <source>
        <dbReference type="Pfam" id="PF07866"/>
    </source>
</evidence>
<dbReference type="KEGG" id="rmo:MCI_00025"/>
<dbReference type="Pfam" id="PF07866">
    <property type="entry name" value="DUF1653"/>
    <property type="match status" value="1"/>
</dbReference>
<evidence type="ECO:0000313" key="2">
    <source>
        <dbReference type="EMBL" id="AFC72983.1"/>
    </source>
</evidence>
<keyword evidence="3" id="KW-1185">Reference proteome</keyword>
<evidence type="ECO:0000313" key="3">
    <source>
        <dbReference type="Proteomes" id="UP000008008"/>
    </source>
</evidence>
<dbReference type="InterPro" id="IPR037135">
    <property type="entry name" value="DUF1653-like_dom_sf"/>
</dbReference>
<dbReference type="Gene3D" id="2.30.30.320">
    <property type="entry name" value="DUF1653-like domain"/>
    <property type="match status" value="1"/>
</dbReference>
<dbReference type="EMBL" id="CP003340">
    <property type="protein sequence ID" value="AFC72983.1"/>
    <property type="molecule type" value="Genomic_DNA"/>
</dbReference>
<name>H8KA06_RICMS</name>
<protein>
    <recommendedName>
        <fullName evidence="1">DUF1653 domain-containing protein</fullName>
    </recommendedName>
</protein>
<sequence>MRTGIYKHYKEKLYQVIDTAKHTETLQELVVYKVLYDNFQFWVRPLEMFNEKVLLHGKNIPRFEFISEK</sequence>
<accession>H8KA06</accession>
<feature type="domain" description="DUF1653" evidence="1">
    <location>
        <begin position="4"/>
        <end position="64"/>
    </location>
</feature>
<proteinExistence type="predicted"/>
<gene>
    <name evidence="2" type="ordered locus">MCI_00025</name>
</gene>
<organism evidence="2 3">
    <name type="scientific">Rickettsia montanensis (strain OSU 85-930)</name>
    <dbReference type="NCBI Taxonomy" id="1105114"/>
    <lineage>
        <taxon>Bacteria</taxon>
        <taxon>Pseudomonadati</taxon>
        <taxon>Pseudomonadota</taxon>
        <taxon>Alphaproteobacteria</taxon>
        <taxon>Rickettsiales</taxon>
        <taxon>Rickettsiaceae</taxon>
        <taxon>Rickettsieae</taxon>
        <taxon>Rickettsia</taxon>
        <taxon>spotted fever group</taxon>
    </lineage>
</organism>
<dbReference type="RefSeq" id="WP_014409128.1">
    <property type="nucleotide sequence ID" value="NC_017043.1"/>
</dbReference>
<dbReference type="Proteomes" id="UP000008008">
    <property type="component" value="Chromosome"/>
</dbReference>
<dbReference type="AlphaFoldDB" id="H8KA06"/>
<dbReference type="InterPro" id="IPR023387">
    <property type="entry name" value="DUF1653-like_dom"/>
</dbReference>
<dbReference type="HOGENOM" id="CLU_097488_4_2_5"/>
<reference evidence="3" key="1">
    <citation type="submission" date="2012-02" db="EMBL/GenBank/DDBJ databases">
        <title>Complete genome sequence of Rickettsia montanensis strain OSU 85-930.</title>
        <authorList>
            <person name="Johnson S.L."/>
            <person name="Munk A.C."/>
            <person name="Han S."/>
            <person name="Bruce D.C."/>
            <person name="Dasch G.A."/>
        </authorList>
    </citation>
    <scope>NUCLEOTIDE SEQUENCE [LARGE SCALE GENOMIC DNA]</scope>
    <source>
        <strain evidence="3">OSU 85-930</strain>
    </source>
</reference>